<proteinExistence type="predicted"/>
<comment type="caution">
    <text evidence="1">The sequence shown here is derived from an EMBL/GenBank/DDBJ whole genome shotgun (WGS) entry which is preliminary data.</text>
</comment>
<gene>
    <name evidence="1" type="ORF">DKP91_10945</name>
</gene>
<dbReference type="Proteomes" id="UP000249070">
    <property type="component" value="Unassembled WGS sequence"/>
</dbReference>
<name>A0AB73TNY7_ENTFC</name>
<dbReference type="EMBL" id="QHGU01000059">
    <property type="protein sequence ID" value="PZM55153.1"/>
    <property type="molecule type" value="Genomic_DNA"/>
</dbReference>
<dbReference type="RefSeq" id="WP_111230910.1">
    <property type="nucleotide sequence ID" value="NZ_JAUAKY010000026.1"/>
</dbReference>
<sequence length="61" mass="7069">MIALEDIEPKVVEEIIRFVEDSKLPVTLIDVRRIINLGKQYMEGNQGQHQRRKAARLPLAE</sequence>
<protein>
    <submittedName>
        <fullName evidence="1">Uncharacterized protein</fullName>
    </submittedName>
</protein>
<accession>A0AB73TNY7</accession>
<organism evidence="1 2">
    <name type="scientific">Enterococcus faecium</name>
    <name type="common">Streptococcus faecium</name>
    <dbReference type="NCBI Taxonomy" id="1352"/>
    <lineage>
        <taxon>Bacteria</taxon>
        <taxon>Bacillati</taxon>
        <taxon>Bacillota</taxon>
        <taxon>Bacilli</taxon>
        <taxon>Lactobacillales</taxon>
        <taxon>Enterococcaceae</taxon>
        <taxon>Enterococcus</taxon>
    </lineage>
</organism>
<evidence type="ECO:0000313" key="1">
    <source>
        <dbReference type="EMBL" id="PZM55153.1"/>
    </source>
</evidence>
<reference evidence="1 2" key="1">
    <citation type="submission" date="2018-05" db="EMBL/GenBank/DDBJ databases">
        <title>Vancomycin-resistant Enterococcus faecium strain from Chelyabinsk, Russia.</title>
        <authorList>
            <person name="Gostev V."/>
            <person name="Goncharov A."/>
            <person name="Kolodzhieva V."/>
            <person name="Suvorov A."/>
            <person name="Sidorenko S."/>
            <person name="Zueva L."/>
        </authorList>
    </citation>
    <scope>NUCLEOTIDE SEQUENCE [LARGE SCALE GENOMIC DNA]</scope>
    <source>
        <strain evidence="1 2">20</strain>
    </source>
</reference>
<evidence type="ECO:0000313" key="2">
    <source>
        <dbReference type="Proteomes" id="UP000249070"/>
    </source>
</evidence>
<dbReference type="AlphaFoldDB" id="A0AB73TNY7"/>